<dbReference type="GO" id="GO:0031390">
    <property type="term" value="C:Ctf18 RFC-like complex"/>
    <property type="evidence" value="ECO:0007669"/>
    <property type="project" value="InterPro"/>
</dbReference>
<protein>
    <submittedName>
        <fullName evidence="1">Uncharacterized protein</fullName>
    </submittedName>
</protein>
<evidence type="ECO:0000313" key="2">
    <source>
        <dbReference type="Proteomes" id="UP000095023"/>
    </source>
</evidence>
<dbReference type="OrthoDB" id="121932at2759"/>
<dbReference type="AlphaFoldDB" id="A0A1E4TA69"/>
<organism evidence="1 2">
    <name type="scientific">Tortispora caseinolytica NRRL Y-17796</name>
    <dbReference type="NCBI Taxonomy" id="767744"/>
    <lineage>
        <taxon>Eukaryota</taxon>
        <taxon>Fungi</taxon>
        <taxon>Dikarya</taxon>
        <taxon>Ascomycota</taxon>
        <taxon>Saccharomycotina</taxon>
        <taxon>Trigonopsidomycetes</taxon>
        <taxon>Trigonopsidales</taxon>
        <taxon>Trigonopsidaceae</taxon>
        <taxon>Tortispora</taxon>
    </lineage>
</organism>
<dbReference type="EMBL" id="KV453843">
    <property type="protein sequence ID" value="ODV88621.1"/>
    <property type="molecule type" value="Genomic_DNA"/>
</dbReference>
<dbReference type="Pfam" id="PF09696">
    <property type="entry name" value="Ctf8"/>
    <property type="match status" value="1"/>
</dbReference>
<name>A0A1E4TA69_9ASCO</name>
<evidence type="ECO:0000313" key="1">
    <source>
        <dbReference type="EMBL" id="ODV88621.1"/>
    </source>
</evidence>
<dbReference type="GO" id="GO:0007064">
    <property type="term" value="P:mitotic sister chromatid cohesion"/>
    <property type="evidence" value="ECO:0007669"/>
    <property type="project" value="InterPro"/>
</dbReference>
<sequence>METSLRKAWGSAEIDDSNVIKTDSGYVLIQIQGTIHGLKNGNTLGDVTINEDQSKAWLKVGHQLLEGSLTKLNPPLAVVKSSATAANADIIAIINKQIIFSTRPELLVD</sequence>
<reference evidence="2" key="1">
    <citation type="submission" date="2016-02" db="EMBL/GenBank/DDBJ databases">
        <title>Comparative genomics of biotechnologically important yeasts.</title>
        <authorList>
            <consortium name="DOE Joint Genome Institute"/>
            <person name="Riley R."/>
            <person name="Haridas S."/>
            <person name="Wolfe K.H."/>
            <person name="Lopes M.R."/>
            <person name="Hittinger C.T."/>
            <person name="Goker M."/>
            <person name="Salamov A."/>
            <person name="Wisecaver J."/>
            <person name="Long T.M."/>
            <person name="Aerts A.L."/>
            <person name="Barry K."/>
            <person name="Choi C."/>
            <person name="Clum A."/>
            <person name="Coughlan A.Y."/>
            <person name="Deshpande S."/>
            <person name="Douglass A.P."/>
            <person name="Hanson S.J."/>
            <person name="Klenk H.-P."/>
            <person name="Labutti K."/>
            <person name="Lapidus A."/>
            <person name="Lindquist E."/>
            <person name="Lipzen A."/>
            <person name="Meier-Kolthoff J.P."/>
            <person name="Ohm R.A."/>
            <person name="Otillar R.P."/>
            <person name="Pangilinan J."/>
            <person name="Peng Y."/>
            <person name="Rokas A."/>
            <person name="Rosa C.A."/>
            <person name="Scheuner C."/>
            <person name="Sibirny A.A."/>
            <person name="Slot J.C."/>
            <person name="Stielow J.B."/>
            <person name="Sun H."/>
            <person name="Kurtzman C.P."/>
            <person name="Blackwell M."/>
            <person name="Jeffries T.W."/>
            <person name="Grigoriev I.V."/>
        </authorList>
    </citation>
    <scope>NUCLEOTIDE SEQUENCE [LARGE SCALE GENOMIC DNA]</scope>
    <source>
        <strain evidence="2">NRRL Y-17796</strain>
    </source>
</reference>
<keyword evidence="2" id="KW-1185">Reference proteome</keyword>
<proteinExistence type="predicted"/>
<gene>
    <name evidence="1" type="ORF">CANCADRAFT_125726</name>
</gene>
<dbReference type="Proteomes" id="UP000095023">
    <property type="component" value="Unassembled WGS sequence"/>
</dbReference>
<accession>A0A1E4TA69</accession>
<dbReference type="InterPro" id="IPR018607">
    <property type="entry name" value="Ctf8"/>
</dbReference>